<sequence>MAHAKCEKHGSQPAELVTNNVVDLIRNGVGSDFKRVFPMTLVYQELEYPGYGTAEDRTILQSLGGVWDSEEICTFVDEGAMEKAIGLFSAICAKCLAEVL</sequence>
<dbReference type="RefSeq" id="WP_065494300.1">
    <property type="nucleotide sequence ID" value="NZ_CADETI010000017.1"/>
</dbReference>
<dbReference type="Proteomes" id="UP001196915">
    <property type="component" value="Unassembled WGS sequence"/>
</dbReference>
<accession>A0AAP2HRW6</accession>
<evidence type="ECO:0000313" key="2">
    <source>
        <dbReference type="Proteomes" id="UP001196915"/>
    </source>
</evidence>
<organism evidence="1 2">
    <name type="scientific">Burkholderia multivorans</name>
    <dbReference type="NCBI Taxonomy" id="87883"/>
    <lineage>
        <taxon>Bacteria</taxon>
        <taxon>Pseudomonadati</taxon>
        <taxon>Pseudomonadota</taxon>
        <taxon>Betaproteobacteria</taxon>
        <taxon>Burkholderiales</taxon>
        <taxon>Burkholderiaceae</taxon>
        <taxon>Burkholderia</taxon>
        <taxon>Burkholderia cepacia complex</taxon>
    </lineage>
</organism>
<comment type="caution">
    <text evidence="1">The sequence shown here is derived from an EMBL/GenBank/DDBJ whole genome shotgun (WGS) entry which is preliminary data.</text>
</comment>
<dbReference type="EMBL" id="JAHPMX010000039">
    <property type="protein sequence ID" value="MBU9360760.1"/>
    <property type="molecule type" value="Genomic_DNA"/>
</dbReference>
<evidence type="ECO:0000313" key="1">
    <source>
        <dbReference type="EMBL" id="MBU9360760.1"/>
    </source>
</evidence>
<reference evidence="1" key="1">
    <citation type="submission" date="2021-06" db="EMBL/GenBank/DDBJ databases">
        <title>A collection of bacterial strains from the Burkholderia cepacia Research Laboratory and Repository.</title>
        <authorList>
            <person name="Lipuma J."/>
            <person name="Spilker T."/>
        </authorList>
    </citation>
    <scope>NUCLEOTIDE SEQUENCE</scope>
    <source>
        <strain evidence="1">AU37435</strain>
    </source>
</reference>
<name>A0AAP2HRW6_9BURK</name>
<gene>
    <name evidence="1" type="ORF">KTE52_31025</name>
</gene>
<protein>
    <submittedName>
        <fullName evidence="1">Uncharacterized protein</fullName>
    </submittedName>
</protein>
<dbReference type="AlphaFoldDB" id="A0AAP2HRW6"/>
<proteinExistence type="predicted"/>